<dbReference type="Proteomes" id="UP000775213">
    <property type="component" value="Unassembled WGS sequence"/>
</dbReference>
<comment type="caution">
    <text evidence="2">The sequence shown here is derived from an EMBL/GenBank/DDBJ whole genome shotgun (WGS) entry which is preliminary data.</text>
</comment>
<dbReference type="AlphaFoldDB" id="A0AAV7HT90"/>
<dbReference type="PANTHER" id="PTHR33312:SF21">
    <property type="entry name" value="MEMBRANE-ASSOCIATED KINASE REGULATOR 3-RELATED"/>
    <property type="match status" value="1"/>
</dbReference>
<dbReference type="EMBL" id="JAGFBR010000001">
    <property type="protein sequence ID" value="KAH0470778.1"/>
    <property type="molecule type" value="Genomic_DNA"/>
</dbReference>
<reference evidence="2 3" key="1">
    <citation type="journal article" date="2021" name="Hortic Res">
        <title>Chromosome-scale assembly of the Dendrobium chrysotoxum genome enhances the understanding of orchid evolution.</title>
        <authorList>
            <person name="Zhang Y."/>
            <person name="Zhang G.Q."/>
            <person name="Zhang D."/>
            <person name="Liu X.D."/>
            <person name="Xu X.Y."/>
            <person name="Sun W.H."/>
            <person name="Yu X."/>
            <person name="Zhu X."/>
            <person name="Wang Z.W."/>
            <person name="Zhao X."/>
            <person name="Zhong W.Y."/>
            <person name="Chen H."/>
            <person name="Yin W.L."/>
            <person name="Huang T."/>
            <person name="Niu S.C."/>
            <person name="Liu Z.J."/>
        </authorList>
    </citation>
    <scope>NUCLEOTIDE SEQUENCE [LARGE SCALE GENOMIC DNA]</scope>
    <source>
        <strain evidence="2">Lindl</strain>
    </source>
</reference>
<evidence type="ECO:0000313" key="3">
    <source>
        <dbReference type="Proteomes" id="UP000775213"/>
    </source>
</evidence>
<dbReference type="GO" id="GO:0005886">
    <property type="term" value="C:plasma membrane"/>
    <property type="evidence" value="ECO:0007669"/>
    <property type="project" value="InterPro"/>
</dbReference>
<evidence type="ECO:0000256" key="1">
    <source>
        <dbReference type="SAM" id="MobiDB-lite"/>
    </source>
</evidence>
<organism evidence="2 3">
    <name type="scientific">Dendrobium chrysotoxum</name>
    <name type="common">Orchid</name>
    <dbReference type="NCBI Taxonomy" id="161865"/>
    <lineage>
        <taxon>Eukaryota</taxon>
        <taxon>Viridiplantae</taxon>
        <taxon>Streptophyta</taxon>
        <taxon>Embryophyta</taxon>
        <taxon>Tracheophyta</taxon>
        <taxon>Spermatophyta</taxon>
        <taxon>Magnoliopsida</taxon>
        <taxon>Liliopsida</taxon>
        <taxon>Asparagales</taxon>
        <taxon>Orchidaceae</taxon>
        <taxon>Epidendroideae</taxon>
        <taxon>Malaxideae</taxon>
        <taxon>Dendrobiinae</taxon>
        <taxon>Dendrobium</taxon>
    </lineage>
</organism>
<accession>A0AAV7HT90</accession>
<evidence type="ECO:0000313" key="2">
    <source>
        <dbReference type="EMBL" id="KAH0470778.1"/>
    </source>
</evidence>
<dbReference type="GO" id="GO:0019210">
    <property type="term" value="F:kinase inhibitor activity"/>
    <property type="evidence" value="ECO:0007669"/>
    <property type="project" value="InterPro"/>
</dbReference>
<sequence>MADQFSAYDQSEEEEYIDMDIRSTTIFCYRISSPNHKEFEFHLASNTPHKQTSISTADEHFDKGNLFPLHFPRQLRMEEKLLKDSETMSRAGEIDIVSSIELENNKSWSRKLKGIGQSLLKFKISKAYFKSLITMKKEAEWSHRKAHTSVFLRNLTSKSVSATSLSSTSSSSFSSVSRNSHTLKRSNSMSSEMERSVMGAIAYCKKSQ</sequence>
<keyword evidence="3" id="KW-1185">Reference proteome</keyword>
<proteinExistence type="predicted"/>
<dbReference type="PANTHER" id="PTHR33312">
    <property type="entry name" value="MEMBRANE-ASSOCIATED KINASE REGULATOR 4-RELATED"/>
    <property type="match status" value="1"/>
</dbReference>
<feature type="region of interest" description="Disordered" evidence="1">
    <location>
        <begin position="164"/>
        <end position="193"/>
    </location>
</feature>
<dbReference type="InterPro" id="IPR039620">
    <property type="entry name" value="BKI1/MAKR1/3/4"/>
</dbReference>
<evidence type="ECO:0008006" key="4">
    <source>
        <dbReference type="Google" id="ProtNLM"/>
    </source>
</evidence>
<name>A0AAV7HT90_DENCH</name>
<feature type="compositionally biased region" description="Low complexity" evidence="1">
    <location>
        <begin position="164"/>
        <end position="191"/>
    </location>
</feature>
<gene>
    <name evidence="2" type="ORF">IEQ34_000501</name>
</gene>
<protein>
    <recommendedName>
        <fullName evidence="4">Membrane-associated kinase regulator 4</fullName>
    </recommendedName>
</protein>